<reference evidence="5 6" key="1">
    <citation type="journal article" date="2011" name="Stand. Genomic Sci.">
        <title>Complete genome sequence of the acetate-degrading sulfate reducer Desulfobacca acetoxidans type strain (ASRB2).</title>
        <authorList>
            <person name="Goker M."/>
            <person name="Teshima H."/>
            <person name="Lapidus A."/>
            <person name="Nolan M."/>
            <person name="Lucas S."/>
            <person name="Hammon N."/>
            <person name="Deshpande S."/>
            <person name="Cheng J.F."/>
            <person name="Tapia R."/>
            <person name="Han C."/>
            <person name="Goodwin L."/>
            <person name="Pitluck S."/>
            <person name="Huntemann M."/>
            <person name="Liolios K."/>
            <person name="Ivanova N."/>
            <person name="Pagani I."/>
            <person name="Mavromatis K."/>
            <person name="Ovchinikova G."/>
            <person name="Pati A."/>
            <person name="Chen A."/>
            <person name="Palaniappan K."/>
            <person name="Land M."/>
            <person name="Hauser L."/>
            <person name="Brambilla E.M."/>
            <person name="Rohde M."/>
            <person name="Spring S."/>
            <person name="Detter J.C."/>
            <person name="Woyke T."/>
            <person name="Bristow J."/>
            <person name="Eisen J.A."/>
            <person name="Markowitz V."/>
            <person name="Hugenholtz P."/>
            <person name="Kyrpides N.C."/>
            <person name="Klenk H.P."/>
        </authorList>
    </citation>
    <scope>NUCLEOTIDE SEQUENCE [LARGE SCALE GENOMIC DNA]</scope>
    <source>
        <strain evidence="6">ATCC 700848 / DSM 11109 / ASRB2</strain>
    </source>
</reference>
<gene>
    <name evidence="5" type="ordered locus">Desac_0473</name>
</gene>
<feature type="domain" description="ABC transporter" evidence="4">
    <location>
        <begin position="9"/>
        <end position="245"/>
    </location>
</feature>
<dbReference type="InterPro" id="IPR017871">
    <property type="entry name" value="ABC_transporter-like_CS"/>
</dbReference>
<dbReference type="PROSITE" id="PS00211">
    <property type="entry name" value="ABC_TRANSPORTER_1"/>
    <property type="match status" value="1"/>
</dbReference>
<proteinExistence type="predicted"/>
<evidence type="ECO:0000259" key="4">
    <source>
        <dbReference type="PROSITE" id="PS50893"/>
    </source>
</evidence>
<dbReference type="PANTHER" id="PTHR43023:SF6">
    <property type="entry name" value="INTERMEMBRANE PHOSPHOLIPID TRANSPORT SYSTEM ATP-BINDING PROTEIN MLAF"/>
    <property type="match status" value="1"/>
</dbReference>
<dbReference type="SUPFAM" id="SSF52540">
    <property type="entry name" value="P-loop containing nucleoside triphosphate hydrolases"/>
    <property type="match status" value="1"/>
</dbReference>
<keyword evidence="2" id="KW-0547">Nucleotide-binding</keyword>
<evidence type="ECO:0000256" key="3">
    <source>
        <dbReference type="ARBA" id="ARBA00022840"/>
    </source>
</evidence>
<dbReference type="AlphaFoldDB" id="F2NF19"/>
<dbReference type="GO" id="GO:0005524">
    <property type="term" value="F:ATP binding"/>
    <property type="evidence" value="ECO:0007669"/>
    <property type="project" value="UniProtKB-KW"/>
</dbReference>
<keyword evidence="6" id="KW-1185">Reference proteome</keyword>
<dbReference type="InterPro" id="IPR003593">
    <property type="entry name" value="AAA+_ATPase"/>
</dbReference>
<dbReference type="GO" id="GO:0016887">
    <property type="term" value="F:ATP hydrolysis activity"/>
    <property type="evidence" value="ECO:0007669"/>
    <property type="project" value="InterPro"/>
</dbReference>
<dbReference type="InterPro" id="IPR003439">
    <property type="entry name" value="ABC_transporter-like_ATP-bd"/>
</dbReference>
<dbReference type="EC" id="3.6.3.30" evidence="5"/>
<reference evidence="6" key="2">
    <citation type="submission" date="2011-03" db="EMBL/GenBank/DDBJ databases">
        <title>The complete genome of Desulfobacca acetoxidans DSM 11109.</title>
        <authorList>
            <consortium name="US DOE Joint Genome Institute (JGI-PGF)"/>
            <person name="Lucas S."/>
            <person name="Copeland A."/>
            <person name="Lapidus A."/>
            <person name="Bruce D."/>
            <person name="Goodwin L."/>
            <person name="Pitluck S."/>
            <person name="Peters L."/>
            <person name="Kyrpides N."/>
            <person name="Mavromatis K."/>
            <person name="Ivanova N."/>
            <person name="Ovchinnikova G."/>
            <person name="Teshima H."/>
            <person name="Detter J.C."/>
            <person name="Han C."/>
            <person name="Land M."/>
            <person name="Hauser L."/>
            <person name="Markowitz V."/>
            <person name="Cheng J.-F."/>
            <person name="Hugenholtz P."/>
            <person name="Woyke T."/>
            <person name="Wu D."/>
            <person name="Spring S."/>
            <person name="Schueler E."/>
            <person name="Brambilla E."/>
            <person name="Klenk H.-P."/>
            <person name="Eisen J.A."/>
        </authorList>
    </citation>
    <scope>NUCLEOTIDE SEQUENCE [LARGE SCALE GENOMIC DNA]</scope>
    <source>
        <strain evidence="6">ATCC 700848 / DSM 11109 / ASRB2</strain>
    </source>
</reference>
<keyword evidence="3" id="KW-0067">ATP-binding</keyword>
<dbReference type="RefSeq" id="WP_013705472.1">
    <property type="nucleotide sequence ID" value="NC_015388.1"/>
</dbReference>
<accession>F2NF19</accession>
<organism evidence="5 6">
    <name type="scientific">Desulfobacca acetoxidans (strain ATCC 700848 / DSM 11109 / ASRB2)</name>
    <dbReference type="NCBI Taxonomy" id="880072"/>
    <lineage>
        <taxon>Bacteria</taxon>
        <taxon>Pseudomonadati</taxon>
        <taxon>Thermodesulfobacteriota</taxon>
        <taxon>Desulfobaccia</taxon>
        <taxon>Desulfobaccales</taxon>
        <taxon>Desulfobaccaceae</taxon>
        <taxon>Desulfobacca</taxon>
    </lineage>
</organism>
<name>F2NF19_DESAR</name>
<protein>
    <submittedName>
        <fullName evidence="5">Fe(3+)-transporting ATPase</fullName>
        <ecNumber evidence="5">3.6.3.30</ecNumber>
    </submittedName>
</protein>
<evidence type="ECO:0000256" key="1">
    <source>
        <dbReference type="ARBA" id="ARBA00022448"/>
    </source>
</evidence>
<evidence type="ECO:0000313" key="5">
    <source>
        <dbReference type="EMBL" id="AEB08359.1"/>
    </source>
</evidence>
<keyword evidence="1" id="KW-0813">Transport</keyword>
<dbReference type="PANTHER" id="PTHR43023">
    <property type="entry name" value="PROTEIN TRIGALACTOSYLDIACYLGLYCEROL 3, CHLOROPLASTIC"/>
    <property type="match status" value="1"/>
</dbReference>
<evidence type="ECO:0000313" key="6">
    <source>
        <dbReference type="Proteomes" id="UP000000483"/>
    </source>
</evidence>
<dbReference type="HOGENOM" id="CLU_000604_1_22_7"/>
<evidence type="ECO:0000256" key="2">
    <source>
        <dbReference type="ARBA" id="ARBA00022741"/>
    </source>
</evidence>
<dbReference type="Pfam" id="PF00005">
    <property type="entry name" value="ABC_tran"/>
    <property type="match status" value="1"/>
</dbReference>
<sequence>MTTAVAAIIQLIDVHKSFNGLEVLRGVRLAITPGEITVILGRSGGGKSVLLKHLLGLMSPDRGQVQVMGQDLANLSEKQLFTLRQRFGYLFQHGALFDSLTVGENVAFPLTEHTDWHRARIQAAVREKLYQVGLSGILDKMPGDLSGGMRKRVALARALVLEPEILLFDEPTTGLDPIMTTTIGELIAATVRRLKVTAVIISHDLGLAFSLADSIAFLHQGQIISHTDPQSFRQSRLEPVQQFLQGQPDRLETAEV</sequence>
<dbReference type="STRING" id="880072.Desac_0473"/>
<dbReference type="EMBL" id="CP002629">
    <property type="protein sequence ID" value="AEB08359.1"/>
    <property type="molecule type" value="Genomic_DNA"/>
</dbReference>
<dbReference type="InterPro" id="IPR027417">
    <property type="entry name" value="P-loop_NTPase"/>
</dbReference>
<dbReference type="Gene3D" id="3.40.50.300">
    <property type="entry name" value="P-loop containing nucleotide triphosphate hydrolases"/>
    <property type="match status" value="1"/>
</dbReference>
<dbReference type="SMART" id="SM00382">
    <property type="entry name" value="AAA"/>
    <property type="match status" value="1"/>
</dbReference>
<dbReference type="PROSITE" id="PS50893">
    <property type="entry name" value="ABC_TRANSPORTER_2"/>
    <property type="match status" value="1"/>
</dbReference>
<dbReference type="eggNOG" id="COG1127">
    <property type="taxonomic scope" value="Bacteria"/>
</dbReference>
<dbReference type="KEGG" id="dao:Desac_0473"/>
<keyword evidence="5" id="KW-0378">Hydrolase</keyword>
<dbReference type="Proteomes" id="UP000000483">
    <property type="component" value="Chromosome"/>
</dbReference>